<dbReference type="AlphaFoldDB" id="A0A2P2NCG0"/>
<keyword evidence="1" id="KW-0732">Signal</keyword>
<proteinExistence type="predicted"/>
<organism evidence="2">
    <name type="scientific">Rhizophora mucronata</name>
    <name type="common">Asiatic mangrove</name>
    <dbReference type="NCBI Taxonomy" id="61149"/>
    <lineage>
        <taxon>Eukaryota</taxon>
        <taxon>Viridiplantae</taxon>
        <taxon>Streptophyta</taxon>
        <taxon>Embryophyta</taxon>
        <taxon>Tracheophyta</taxon>
        <taxon>Spermatophyta</taxon>
        <taxon>Magnoliopsida</taxon>
        <taxon>eudicotyledons</taxon>
        <taxon>Gunneridae</taxon>
        <taxon>Pentapetalae</taxon>
        <taxon>rosids</taxon>
        <taxon>fabids</taxon>
        <taxon>Malpighiales</taxon>
        <taxon>Rhizophoraceae</taxon>
        <taxon>Rhizophora</taxon>
    </lineage>
</organism>
<protein>
    <submittedName>
        <fullName evidence="2">Uncharacterized protein</fullName>
    </submittedName>
</protein>
<dbReference type="EMBL" id="GGEC01059694">
    <property type="protein sequence ID" value="MBX40178.1"/>
    <property type="molecule type" value="Transcribed_RNA"/>
</dbReference>
<accession>A0A2P2NCG0</accession>
<sequence length="27" mass="3141">MFVIMIWCMLLRMFLKTALSQIGFCSG</sequence>
<evidence type="ECO:0000256" key="1">
    <source>
        <dbReference type="SAM" id="SignalP"/>
    </source>
</evidence>
<reference evidence="2" key="1">
    <citation type="submission" date="2018-02" db="EMBL/GenBank/DDBJ databases">
        <title>Rhizophora mucronata_Transcriptome.</title>
        <authorList>
            <person name="Meera S.P."/>
            <person name="Sreeshan A."/>
            <person name="Augustine A."/>
        </authorList>
    </citation>
    <scope>NUCLEOTIDE SEQUENCE</scope>
    <source>
        <tissue evidence="2">Leaf</tissue>
    </source>
</reference>
<feature type="chain" id="PRO_5015166552" evidence="1">
    <location>
        <begin position="21"/>
        <end position="27"/>
    </location>
</feature>
<evidence type="ECO:0000313" key="2">
    <source>
        <dbReference type="EMBL" id="MBX40178.1"/>
    </source>
</evidence>
<feature type="signal peptide" evidence="1">
    <location>
        <begin position="1"/>
        <end position="20"/>
    </location>
</feature>
<name>A0A2P2NCG0_RHIMU</name>